<feature type="transmembrane region" description="Helical" evidence="1">
    <location>
        <begin position="222"/>
        <end position="243"/>
    </location>
</feature>
<protein>
    <submittedName>
        <fullName evidence="2">PepSY-associated TM helix domain-containing protein</fullName>
    </submittedName>
</protein>
<dbReference type="EMBL" id="JBHRTL010000001">
    <property type="protein sequence ID" value="MFC3153671.1"/>
    <property type="molecule type" value="Genomic_DNA"/>
</dbReference>
<feature type="transmembrane region" description="Helical" evidence="1">
    <location>
        <begin position="376"/>
        <end position="397"/>
    </location>
</feature>
<reference evidence="3" key="1">
    <citation type="journal article" date="2019" name="Int. J. Syst. Evol. Microbiol.">
        <title>The Global Catalogue of Microorganisms (GCM) 10K type strain sequencing project: providing services to taxonomists for standard genome sequencing and annotation.</title>
        <authorList>
            <consortium name="The Broad Institute Genomics Platform"/>
            <consortium name="The Broad Institute Genome Sequencing Center for Infectious Disease"/>
            <person name="Wu L."/>
            <person name="Ma J."/>
        </authorList>
    </citation>
    <scope>NUCLEOTIDE SEQUENCE [LARGE SCALE GENOMIC DNA]</scope>
    <source>
        <strain evidence="3">KCTC 52141</strain>
    </source>
</reference>
<sequence length="419" mass="47508">MRSLMLHLHRYMGLTIAAFLVVSGLTGAIISWDHELDEWLNPHLNEVHTKGEALSAFVLADKVETEFPKVEVTYFDVHPEPGHSQYFWVQPRVNPETGHLYKPEFNQVYVDPVSGDIIGKREWGAVWPITRETFMSFLYKLHYSLHIPEFWGTDHWGIWLLGVIALIWTFDCFVGAYLTLPKGGRSKKRENSRSYMKRWAPSWKVRRSAGPIRFNFDLHRALGLWTWGLLFVIAFTAFSLNLYREVFFPVMSAVSDVTPSPLDQRTPNDHDNPITPTLTFADVSKVARQEADAIGWSQPVGSIWYARDWGIYRVEYFAGGDSHGSGGVGHEAIFFDGHTGEVLGDFVPWEGTAADIFVQAQFPLHSGRILGLPGRILISIMGIVVAALSITGVIIWYRKHKAKERRIAEARQQKPASAT</sequence>
<keyword evidence="1" id="KW-1133">Transmembrane helix</keyword>
<evidence type="ECO:0000313" key="3">
    <source>
        <dbReference type="Proteomes" id="UP001595548"/>
    </source>
</evidence>
<keyword evidence="1" id="KW-0812">Transmembrane</keyword>
<organism evidence="2 3">
    <name type="scientific">Gilvimarinus japonicus</name>
    <dbReference type="NCBI Taxonomy" id="1796469"/>
    <lineage>
        <taxon>Bacteria</taxon>
        <taxon>Pseudomonadati</taxon>
        <taxon>Pseudomonadota</taxon>
        <taxon>Gammaproteobacteria</taxon>
        <taxon>Cellvibrionales</taxon>
        <taxon>Cellvibrionaceae</taxon>
        <taxon>Gilvimarinus</taxon>
    </lineage>
</organism>
<name>A0ABV7HQA4_9GAMM</name>
<keyword evidence="3" id="KW-1185">Reference proteome</keyword>
<feature type="transmembrane region" description="Helical" evidence="1">
    <location>
        <begin position="12"/>
        <end position="32"/>
    </location>
</feature>
<feature type="transmembrane region" description="Helical" evidence="1">
    <location>
        <begin position="156"/>
        <end position="180"/>
    </location>
</feature>
<gene>
    <name evidence="2" type="ORF">ACFOEB_00515</name>
</gene>
<evidence type="ECO:0000313" key="2">
    <source>
        <dbReference type="EMBL" id="MFC3153671.1"/>
    </source>
</evidence>
<dbReference type="Pfam" id="PF03929">
    <property type="entry name" value="PepSY_TM"/>
    <property type="match status" value="1"/>
</dbReference>
<dbReference type="PANTHER" id="PTHR34219:SF5">
    <property type="entry name" value="BLR4505 PROTEIN"/>
    <property type="match status" value="1"/>
</dbReference>
<comment type="caution">
    <text evidence="2">The sequence shown here is derived from an EMBL/GenBank/DDBJ whole genome shotgun (WGS) entry which is preliminary data.</text>
</comment>
<dbReference type="InterPro" id="IPR005625">
    <property type="entry name" value="PepSY-ass_TM"/>
</dbReference>
<dbReference type="RefSeq" id="WP_382413545.1">
    <property type="nucleotide sequence ID" value="NZ_AP031500.1"/>
</dbReference>
<accession>A0ABV7HQA4</accession>
<keyword evidence="1" id="KW-0472">Membrane</keyword>
<dbReference type="Proteomes" id="UP001595548">
    <property type="component" value="Unassembled WGS sequence"/>
</dbReference>
<evidence type="ECO:0000256" key="1">
    <source>
        <dbReference type="SAM" id="Phobius"/>
    </source>
</evidence>
<dbReference type="PANTHER" id="PTHR34219">
    <property type="entry name" value="IRON-REGULATED INNER MEMBRANE PROTEIN-RELATED"/>
    <property type="match status" value="1"/>
</dbReference>
<proteinExistence type="predicted"/>